<dbReference type="AlphaFoldDB" id="A0A7G1N9Z9"/>
<dbReference type="Proteomes" id="UP000516373">
    <property type="component" value="Chromosome"/>
</dbReference>
<sequence>MNGTALPSFRWSRGVARHTLRDLPTGRPSVFGPGSHLGIRPAPDALPAVSGGPAGVRARRAAGGRPLQRGGVSSVRGRPARRDPYRRGWLRGAPPPVWARVLPSALLVGVCLAELVSPEPLDIGFLLGAIPPLAVLAHGPVATAVLGALVVVVLTVPVFNLDDPGSTDLLTVCFVSVLSVLLSYVRSRRDAQLVTERTVAEVAQRAVVPLLPERVGPVRCAGLYRAAQRGTLVGGDFFDVRAGPYGVRAVMGDVQGHGLSAVATVASLLGAFREAVLDQPDPEAVAARLDRRLAVDSADDPHAELFATAVLLDFSADARVVRIVACGQAGPLLLRDGKAVELDVEPCTPLGLGLAGAAPPRAVSVPLRAGDRLFLASDGVTEARDAGGVFYPLAERLPDLAAEDPVALAERVWTDLVRHCPDVQDDVTMLVLAPRPQEEP</sequence>
<dbReference type="InterPro" id="IPR052016">
    <property type="entry name" value="Bact_Sigma-Reg"/>
</dbReference>
<dbReference type="KEGG" id="stui:GCM10017668_03530"/>
<accession>A0A7G1N9Z9</accession>
<dbReference type="InterPro" id="IPR036457">
    <property type="entry name" value="PPM-type-like_dom_sf"/>
</dbReference>
<dbReference type="GO" id="GO:0016791">
    <property type="term" value="F:phosphatase activity"/>
    <property type="evidence" value="ECO:0007669"/>
    <property type="project" value="TreeGrafter"/>
</dbReference>
<evidence type="ECO:0000256" key="1">
    <source>
        <dbReference type="ARBA" id="ARBA00022801"/>
    </source>
</evidence>
<organism evidence="4 5">
    <name type="scientific">Streptomyces tuirus</name>
    <dbReference type="NCBI Taxonomy" id="68278"/>
    <lineage>
        <taxon>Bacteria</taxon>
        <taxon>Bacillati</taxon>
        <taxon>Actinomycetota</taxon>
        <taxon>Actinomycetes</taxon>
        <taxon>Kitasatosporales</taxon>
        <taxon>Streptomycetaceae</taxon>
        <taxon>Streptomyces</taxon>
    </lineage>
</organism>
<dbReference type="EMBL" id="AP023439">
    <property type="protein sequence ID" value="BCL18510.1"/>
    <property type="molecule type" value="Genomic_DNA"/>
</dbReference>
<reference evidence="4 5" key="1">
    <citation type="journal article" date="2014" name="Int. J. Syst. Evol. Microbiol.">
        <title>Complete genome sequence of Corynebacterium casei LMG S-19264T (=DSM 44701T), isolated from a smear-ripened cheese.</title>
        <authorList>
            <consortium name="US DOE Joint Genome Institute (JGI-PGF)"/>
            <person name="Walter F."/>
            <person name="Albersmeier A."/>
            <person name="Kalinowski J."/>
            <person name="Ruckert C."/>
        </authorList>
    </citation>
    <scope>NUCLEOTIDE SEQUENCE [LARGE SCALE GENOMIC DNA]</scope>
    <source>
        <strain evidence="4 5">JCM 4255</strain>
    </source>
</reference>
<dbReference type="Gene3D" id="3.60.40.10">
    <property type="entry name" value="PPM-type phosphatase domain"/>
    <property type="match status" value="1"/>
</dbReference>
<name>A0A7G1N9Z9_9ACTN</name>
<protein>
    <submittedName>
        <fullName evidence="4">Membrane protein</fullName>
    </submittedName>
</protein>
<dbReference type="SUPFAM" id="SSF81606">
    <property type="entry name" value="PP2C-like"/>
    <property type="match status" value="1"/>
</dbReference>
<dbReference type="SMART" id="SM00331">
    <property type="entry name" value="PP2C_SIG"/>
    <property type="match status" value="1"/>
</dbReference>
<evidence type="ECO:0000259" key="3">
    <source>
        <dbReference type="SMART" id="SM00331"/>
    </source>
</evidence>
<dbReference type="InterPro" id="IPR001932">
    <property type="entry name" value="PPM-type_phosphatase-like_dom"/>
</dbReference>
<dbReference type="PANTHER" id="PTHR43156:SF2">
    <property type="entry name" value="STAGE II SPORULATION PROTEIN E"/>
    <property type="match status" value="1"/>
</dbReference>
<feature type="region of interest" description="Disordered" evidence="2">
    <location>
        <begin position="50"/>
        <end position="79"/>
    </location>
</feature>
<keyword evidence="1" id="KW-0378">Hydrolase</keyword>
<gene>
    <name evidence="4" type="ORF">GCM10017668_03530</name>
</gene>
<feature type="domain" description="PPM-type phosphatase" evidence="3">
    <location>
        <begin position="218"/>
        <end position="434"/>
    </location>
</feature>
<dbReference type="PANTHER" id="PTHR43156">
    <property type="entry name" value="STAGE II SPORULATION PROTEIN E-RELATED"/>
    <property type="match status" value="1"/>
</dbReference>
<dbReference type="FunFam" id="3.60.40.10:FF:000058">
    <property type="entry name" value="Stage II sporulation protein E"/>
    <property type="match status" value="1"/>
</dbReference>
<dbReference type="Pfam" id="PF07228">
    <property type="entry name" value="SpoIIE"/>
    <property type="match status" value="1"/>
</dbReference>
<evidence type="ECO:0000313" key="4">
    <source>
        <dbReference type="EMBL" id="BCL18510.1"/>
    </source>
</evidence>
<proteinExistence type="predicted"/>
<evidence type="ECO:0000256" key="2">
    <source>
        <dbReference type="SAM" id="MobiDB-lite"/>
    </source>
</evidence>
<evidence type="ECO:0000313" key="5">
    <source>
        <dbReference type="Proteomes" id="UP000516373"/>
    </source>
</evidence>